<protein>
    <submittedName>
        <fullName evidence="1">U-box domain-containing protein 9-like isoform X2</fullName>
    </submittedName>
</protein>
<accession>A0A2P2IYF8</accession>
<name>A0A2P2IYF8_RHIMU</name>
<organism evidence="1">
    <name type="scientific">Rhizophora mucronata</name>
    <name type="common">Asiatic mangrove</name>
    <dbReference type="NCBI Taxonomy" id="61149"/>
    <lineage>
        <taxon>Eukaryota</taxon>
        <taxon>Viridiplantae</taxon>
        <taxon>Streptophyta</taxon>
        <taxon>Embryophyta</taxon>
        <taxon>Tracheophyta</taxon>
        <taxon>Spermatophyta</taxon>
        <taxon>Magnoliopsida</taxon>
        <taxon>eudicotyledons</taxon>
        <taxon>Gunneridae</taxon>
        <taxon>Pentapetalae</taxon>
        <taxon>rosids</taxon>
        <taxon>fabids</taxon>
        <taxon>Malpighiales</taxon>
        <taxon>Rhizophoraceae</taxon>
        <taxon>Rhizophora</taxon>
    </lineage>
</organism>
<reference evidence="1" key="1">
    <citation type="submission" date="2018-02" db="EMBL/GenBank/DDBJ databases">
        <title>Rhizophora mucronata_Transcriptome.</title>
        <authorList>
            <person name="Meera S.P."/>
            <person name="Sreeshan A."/>
            <person name="Augustine A."/>
        </authorList>
    </citation>
    <scope>NUCLEOTIDE SEQUENCE</scope>
    <source>
        <tissue evidence="1">Leaf</tissue>
    </source>
</reference>
<dbReference type="EMBL" id="GGEC01005767">
    <property type="protein sequence ID" value="MBW86250.1"/>
    <property type="molecule type" value="Transcribed_RNA"/>
</dbReference>
<proteinExistence type="predicted"/>
<sequence length="55" mass="6477">MMRSVIHCLQVQQHVNSSCTFFQRYGLQCTSGMSSKPSVHCLRRNFYFRFLSQSL</sequence>
<dbReference type="AlphaFoldDB" id="A0A2P2IYF8"/>
<evidence type="ECO:0000313" key="1">
    <source>
        <dbReference type="EMBL" id="MBW86250.1"/>
    </source>
</evidence>